<dbReference type="Proteomes" id="UP000031443">
    <property type="component" value="Unassembled WGS sequence"/>
</dbReference>
<proteinExistence type="predicted"/>
<evidence type="ECO:0000256" key="1">
    <source>
        <dbReference type="SAM" id="MobiDB-lite"/>
    </source>
</evidence>
<reference evidence="3" key="1">
    <citation type="journal article" date="2013" name="Nat. Genet.">
        <title>The draft genomes of soft-shell turtle and green sea turtle yield insights into the development and evolution of the turtle-specific body plan.</title>
        <authorList>
            <person name="Wang Z."/>
            <person name="Pascual-Anaya J."/>
            <person name="Zadissa A."/>
            <person name="Li W."/>
            <person name="Niimura Y."/>
            <person name="Huang Z."/>
            <person name="Li C."/>
            <person name="White S."/>
            <person name="Xiong Z."/>
            <person name="Fang D."/>
            <person name="Wang B."/>
            <person name="Ming Y."/>
            <person name="Chen Y."/>
            <person name="Zheng Y."/>
            <person name="Kuraku S."/>
            <person name="Pignatelli M."/>
            <person name="Herrero J."/>
            <person name="Beal K."/>
            <person name="Nozawa M."/>
            <person name="Li Q."/>
            <person name="Wang J."/>
            <person name="Zhang H."/>
            <person name="Yu L."/>
            <person name="Shigenobu S."/>
            <person name="Wang J."/>
            <person name="Liu J."/>
            <person name="Flicek P."/>
            <person name="Searle S."/>
            <person name="Wang J."/>
            <person name="Kuratani S."/>
            <person name="Yin Y."/>
            <person name="Aken B."/>
            <person name="Zhang G."/>
            <person name="Irie N."/>
        </authorList>
    </citation>
    <scope>NUCLEOTIDE SEQUENCE [LARGE SCALE GENOMIC DNA]</scope>
</reference>
<accession>M7BRJ7</accession>
<dbReference type="STRING" id="8469.M7BRJ7"/>
<gene>
    <name evidence="2" type="ORF">UY3_12184</name>
</gene>
<dbReference type="AlphaFoldDB" id="M7BRJ7"/>
<keyword evidence="3" id="KW-1185">Reference proteome</keyword>
<evidence type="ECO:0000313" key="3">
    <source>
        <dbReference type="Proteomes" id="UP000031443"/>
    </source>
</evidence>
<organism evidence="2 3">
    <name type="scientific">Chelonia mydas</name>
    <name type="common">Green sea-turtle</name>
    <name type="synonym">Chelonia agassizi</name>
    <dbReference type="NCBI Taxonomy" id="8469"/>
    <lineage>
        <taxon>Eukaryota</taxon>
        <taxon>Metazoa</taxon>
        <taxon>Chordata</taxon>
        <taxon>Craniata</taxon>
        <taxon>Vertebrata</taxon>
        <taxon>Euteleostomi</taxon>
        <taxon>Archelosauria</taxon>
        <taxon>Testudinata</taxon>
        <taxon>Testudines</taxon>
        <taxon>Cryptodira</taxon>
        <taxon>Durocryptodira</taxon>
        <taxon>Americhelydia</taxon>
        <taxon>Chelonioidea</taxon>
        <taxon>Cheloniidae</taxon>
        <taxon>Chelonia</taxon>
    </lineage>
</organism>
<sequence>MRDFANQGDPPWNLRMEGPPPNTSVKETYGQGYDSSTPTHWSASGSKLQPAKGCIGGHATSACLREKCLRLLYLGWCGFTMPLL</sequence>
<name>M7BRJ7_CHEMY</name>
<feature type="compositionally biased region" description="Polar residues" evidence="1">
    <location>
        <begin position="33"/>
        <end position="44"/>
    </location>
</feature>
<evidence type="ECO:0000313" key="2">
    <source>
        <dbReference type="EMBL" id="EMP30762.1"/>
    </source>
</evidence>
<dbReference type="EMBL" id="KB548684">
    <property type="protein sequence ID" value="EMP30762.1"/>
    <property type="molecule type" value="Genomic_DNA"/>
</dbReference>
<protein>
    <submittedName>
        <fullName evidence="2">Neuronal PAS domain-containing protein 3</fullName>
    </submittedName>
</protein>
<feature type="region of interest" description="Disordered" evidence="1">
    <location>
        <begin position="1"/>
        <end position="44"/>
    </location>
</feature>